<reference evidence="3 4" key="1">
    <citation type="submission" date="2024-02" db="EMBL/GenBank/DDBJ databases">
        <title>Discinaceae phylogenomics.</title>
        <authorList>
            <person name="Dirks A.C."/>
            <person name="James T.Y."/>
        </authorList>
    </citation>
    <scope>NUCLEOTIDE SEQUENCE [LARGE SCALE GENOMIC DNA]</scope>
    <source>
        <strain evidence="3 4">ACD0624</strain>
    </source>
</reference>
<accession>A0ABR3GB73</accession>
<dbReference type="InterPro" id="IPR056604">
    <property type="entry name" value="GBF1-like_TPR"/>
</dbReference>
<protein>
    <submittedName>
        <fullName evidence="3">GDP/GTP exchange factor for ARF</fullName>
    </submittedName>
</protein>
<dbReference type="EMBL" id="JBBBZM010000133">
    <property type="protein sequence ID" value="KAL0633204.1"/>
    <property type="molecule type" value="Genomic_DNA"/>
</dbReference>
<gene>
    <name evidence="3" type="primary">GEA2_1</name>
    <name evidence="3" type="ORF">Q9L58_007888</name>
</gene>
<name>A0ABR3GB73_9PEZI</name>
<organism evidence="3 4">
    <name type="scientific">Discina gigas</name>
    <dbReference type="NCBI Taxonomy" id="1032678"/>
    <lineage>
        <taxon>Eukaryota</taxon>
        <taxon>Fungi</taxon>
        <taxon>Dikarya</taxon>
        <taxon>Ascomycota</taxon>
        <taxon>Pezizomycotina</taxon>
        <taxon>Pezizomycetes</taxon>
        <taxon>Pezizales</taxon>
        <taxon>Discinaceae</taxon>
        <taxon>Discina</taxon>
    </lineage>
</organism>
<proteinExistence type="predicted"/>
<evidence type="ECO:0000259" key="2">
    <source>
        <dbReference type="Pfam" id="PF23325"/>
    </source>
</evidence>
<evidence type="ECO:0000313" key="4">
    <source>
        <dbReference type="Proteomes" id="UP001447188"/>
    </source>
</evidence>
<dbReference type="Proteomes" id="UP001447188">
    <property type="component" value="Unassembled WGS sequence"/>
</dbReference>
<feature type="region of interest" description="Disordered" evidence="1">
    <location>
        <begin position="203"/>
        <end position="231"/>
    </location>
</feature>
<dbReference type="Pfam" id="PF23325">
    <property type="entry name" value="TPR_28"/>
    <property type="match status" value="1"/>
</dbReference>
<evidence type="ECO:0000256" key="1">
    <source>
        <dbReference type="SAM" id="MobiDB-lite"/>
    </source>
</evidence>
<keyword evidence="4" id="KW-1185">Reference proteome</keyword>
<dbReference type="PANTHER" id="PTHR10663">
    <property type="entry name" value="GUANYL-NUCLEOTIDE EXCHANGE FACTOR"/>
    <property type="match status" value="1"/>
</dbReference>
<evidence type="ECO:0000313" key="3">
    <source>
        <dbReference type="EMBL" id="KAL0633204.1"/>
    </source>
</evidence>
<feature type="domain" description="GBF1-like tetratricopeptide repeats" evidence="2">
    <location>
        <begin position="23"/>
        <end position="202"/>
    </location>
</feature>
<dbReference type="PANTHER" id="PTHR10663:SF388">
    <property type="entry name" value="GOLGI-SPECIFIC BREFELDIN A-RESISTANCE GUANINE NUCLEOTIDE EXCHANGE FACTOR 1"/>
    <property type="match status" value="1"/>
</dbReference>
<comment type="caution">
    <text evidence="3">The sequence shown here is derived from an EMBL/GenBank/DDBJ whole genome shotgun (WGS) entry which is preliminary data.</text>
</comment>
<sequence>MISQLTARVPTLISQSHLEKKEAWTTYWSPILESLSTQCINPCREIRAQAFSSLQPSLLSPALTSDDHHEWTAIFGDVLFPLINRLLKPEVYQSDPRGMSDTRVLAATMLCKVFLHYLVMLSEWDGMLDLWLKILDIMDRLMNSGQGDHLEEAVPESLKNILLVMASGKYLVPPEEDKTNEKLWKETWNRLERFLPGFLEELFPPPPKAPAETKEKSEDSVVTTAEVPAAS</sequence>